<keyword evidence="1" id="KW-0548">Nucleotidyltransferase</keyword>
<proteinExistence type="predicted"/>
<organism evidence="1">
    <name type="scientific">Tanacetum cinerariifolium</name>
    <name type="common">Dalmatian daisy</name>
    <name type="synonym">Chrysanthemum cinerariifolium</name>
    <dbReference type="NCBI Taxonomy" id="118510"/>
    <lineage>
        <taxon>Eukaryota</taxon>
        <taxon>Viridiplantae</taxon>
        <taxon>Streptophyta</taxon>
        <taxon>Embryophyta</taxon>
        <taxon>Tracheophyta</taxon>
        <taxon>Spermatophyta</taxon>
        <taxon>Magnoliopsida</taxon>
        <taxon>eudicotyledons</taxon>
        <taxon>Gunneridae</taxon>
        <taxon>Pentapetalae</taxon>
        <taxon>asterids</taxon>
        <taxon>campanulids</taxon>
        <taxon>Asterales</taxon>
        <taxon>Asteraceae</taxon>
        <taxon>Asteroideae</taxon>
        <taxon>Anthemideae</taxon>
        <taxon>Anthemidinae</taxon>
        <taxon>Tanacetum</taxon>
    </lineage>
</organism>
<protein>
    <submittedName>
        <fullName evidence="1">Reverse transcriptase domain-containing protein</fullName>
    </submittedName>
</protein>
<keyword evidence="1" id="KW-0695">RNA-directed DNA polymerase</keyword>
<dbReference type="AlphaFoldDB" id="A0A699IWP2"/>
<feature type="non-terminal residue" evidence="1">
    <location>
        <position position="1"/>
    </location>
</feature>
<dbReference type="EMBL" id="BKCJ010342522">
    <property type="protein sequence ID" value="GEZ92256.1"/>
    <property type="molecule type" value="Genomic_DNA"/>
</dbReference>
<sequence length="189" mass="20624">GANQCQNQPLTYQALTYQALVYQAPVHLPQIPQPQVVTTNEFTNFMKANDDILKNMFGHFMKMNTASSSGSGTLPGSTITNLKEDLKGITTCSGTAYQGPIIPTTPYSLPPVVERETEATKDTVHPTNNEITKDIQPSIIQTESLILKSRPVIPPIIEPVTSPVSALKPNQRPLTLSIQISRSEAPRQS</sequence>
<evidence type="ECO:0000313" key="1">
    <source>
        <dbReference type="EMBL" id="GEZ92256.1"/>
    </source>
</evidence>
<comment type="caution">
    <text evidence="1">The sequence shown here is derived from an EMBL/GenBank/DDBJ whole genome shotgun (WGS) entry which is preliminary data.</text>
</comment>
<reference evidence="1" key="1">
    <citation type="journal article" date="2019" name="Sci. Rep.">
        <title>Draft genome of Tanacetum cinerariifolium, the natural source of mosquito coil.</title>
        <authorList>
            <person name="Yamashiro T."/>
            <person name="Shiraishi A."/>
            <person name="Satake H."/>
            <person name="Nakayama K."/>
        </authorList>
    </citation>
    <scope>NUCLEOTIDE SEQUENCE</scope>
</reference>
<dbReference type="GO" id="GO:0003964">
    <property type="term" value="F:RNA-directed DNA polymerase activity"/>
    <property type="evidence" value="ECO:0007669"/>
    <property type="project" value="UniProtKB-KW"/>
</dbReference>
<keyword evidence="1" id="KW-0808">Transferase</keyword>
<name>A0A699IWP2_TANCI</name>
<gene>
    <name evidence="1" type="ORF">Tci_564229</name>
</gene>
<accession>A0A699IWP2</accession>